<dbReference type="AlphaFoldDB" id="A0A1K2HCK5"/>
<name>A0A1K2HCK5_9LACT</name>
<protein>
    <submittedName>
        <fullName evidence="1">ECF subfamily RNA polymerase sigma-24 factor</fullName>
    </submittedName>
</protein>
<sequence>MGNISDDEKTIQHHFDSFCKTILRHQARVIYEAECILFSTLDYEIPIEDILMAQAIQSLLKRRQNTILLSFFLDMKEMDIATLMSFA</sequence>
<reference evidence="2 3" key="2">
    <citation type="submission" date="2016-11" db="EMBL/GenBank/DDBJ databases">
        <authorList>
            <person name="Jaros S."/>
            <person name="Januszkiewicz K."/>
            <person name="Wedrychowicz H."/>
        </authorList>
    </citation>
    <scope>NUCLEOTIDE SEQUENCE [LARGE SCALE GENOMIC DNA]</scope>
    <source>
        <strain evidence="2 3">DSM 22330</strain>
    </source>
</reference>
<dbReference type="EMBL" id="JXJT01000005">
    <property type="protein sequence ID" value="PCS04172.1"/>
    <property type="molecule type" value="Genomic_DNA"/>
</dbReference>
<keyword evidence="4" id="KW-1185">Reference proteome</keyword>
<dbReference type="RefSeq" id="WP_208601310.1">
    <property type="nucleotide sequence ID" value="NZ_FPKS01000005.1"/>
</dbReference>
<evidence type="ECO:0000313" key="2">
    <source>
        <dbReference type="EMBL" id="SFZ74499.1"/>
    </source>
</evidence>
<dbReference type="Proteomes" id="UP000218979">
    <property type="component" value="Unassembled WGS sequence"/>
</dbReference>
<proteinExistence type="predicted"/>
<evidence type="ECO:0000313" key="4">
    <source>
        <dbReference type="Proteomes" id="UP000218979"/>
    </source>
</evidence>
<dbReference type="EMBL" id="FPKS01000005">
    <property type="protein sequence ID" value="SFZ74499.1"/>
    <property type="molecule type" value="Genomic_DNA"/>
</dbReference>
<evidence type="ECO:0000313" key="3">
    <source>
        <dbReference type="Proteomes" id="UP000185655"/>
    </source>
</evidence>
<dbReference type="Proteomes" id="UP000185655">
    <property type="component" value="Unassembled WGS sequence"/>
</dbReference>
<accession>A0A1K2HCK5</accession>
<organism evidence="2 3">
    <name type="scientific">Pseudolactococcus chungangensis CAU 28 = DSM 22330</name>
    <dbReference type="NCBI Taxonomy" id="1122154"/>
    <lineage>
        <taxon>Bacteria</taxon>
        <taxon>Bacillati</taxon>
        <taxon>Bacillota</taxon>
        <taxon>Bacilli</taxon>
        <taxon>Lactobacillales</taxon>
        <taxon>Streptococcaceae</taxon>
        <taxon>Pseudolactococcus</taxon>
    </lineage>
</organism>
<evidence type="ECO:0000313" key="1">
    <source>
        <dbReference type="EMBL" id="PCS04172.1"/>
    </source>
</evidence>
<gene>
    <name evidence="1" type="ORF">RR45_GL001763</name>
    <name evidence="2" type="ORF">SAMN02746068_01275</name>
</gene>
<reference evidence="1 4" key="1">
    <citation type="submission" date="2014-12" db="EMBL/GenBank/DDBJ databases">
        <title>Draft genome sequences of 10 type strains of Lactococcus.</title>
        <authorList>
            <person name="Sun Z."/>
            <person name="Zhong Z."/>
            <person name="Liu W."/>
            <person name="Zhang W."/>
            <person name="Zhang H."/>
        </authorList>
    </citation>
    <scope>NUCLEOTIDE SEQUENCE [LARGE SCALE GENOMIC DNA]</scope>
    <source>
        <strain evidence="1 4">DSM 22330</strain>
    </source>
</reference>
<dbReference type="STRING" id="1122154.SAMN02746068_01275"/>